<keyword evidence="4" id="KW-0479">Metal-binding</keyword>
<evidence type="ECO:0000256" key="9">
    <source>
        <dbReference type="SAM" id="MobiDB-lite"/>
    </source>
</evidence>
<dbReference type="PANTHER" id="PTHR45869:SF7">
    <property type="entry name" value="C-REACTIVE PROTEIN"/>
    <property type="match status" value="1"/>
</dbReference>
<evidence type="ECO:0000256" key="1">
    <source>
        <dbReference type="ARBA" id="ARBA00001913"/>
    </source>
</evidence>
<accession>A0A3B4VG93</accession>
<dbReference type="KEGG" id="sdu:111219396"/>
<evidence type="ECO:0000256" key="3">
    <source>
        <dbReference type="ARBA" id="ARBA00022525"/>
    </source>
</evidence>
<evidence type="ECO:0000256" key="6">
    <source>
        <dbReference type="ARBA" id="ARBA00022837"/>
    </source>
</evidence>
<dbReference type="PANTHER" id="PTHR45869">
    <property type="entry name" value="C-REACTIVE PROTEIN-RELATED"/>
    <property type="match status" value="1"/>
</dbReference>
<reference evidence="12" key="2">
    <citation type="submission" date="2025-09" db="UniProtKB">
        <authorList>
            <consortium name="Ensembl"/>
        </authorList>
    </citation>
    <scope>IDENTIFICATION</scope>
</reference>
<dbReference type="InterPro" id="IPR013320">
    <property type="entry name" value="ConA-like_dom_sf"/>
</dbReference>
<keyword evidence="6" id="KW-0106">Calcium</keyword>
<keyword evidence="3" id="KW-0964">Secreted</keyword>
<evidence type="ECO:0000256" key="10">
    <source>
        <dbReference type="SAM" id="SignalP"/>
    </source>
</evidence>
<evidence type="ECO:0000313" key="13">
    <source>
        <dbReference type="Proteomes" id="UP000261420"/>
    </source>
</evidence>
<dbReference type="Gene3D" id="2.60.120.200">
    <property type="match status" value="1"/>
</dbReference>
<dbReference type="Proteomes" id="UP000261420">
    <property type="component" value="Unplaced"/>
</dbReference>
<dbReference type="InterPro" id="IPR051005">
    <property type="entry name" value="Pentraxin_domain"/>
</dbReference>
<keyword evidence="13" id="KW-1185">Reference proteome</keyword>
<evidence type="ECO:0000256" key="5">
    <source>
        <dbReference type="ARBA" id="ARBA00022729"/>
    </source>
</evidence>
<reference evidence="12" key="1">
    <citation type="submission" date="2025-08" db="UniProtKB">
        <authorList>
            <consortium name="Ensembl"/>
        </authorList>
    </citation>
    <scope>IDENTIFICATION</scope>
</reference>
<dbReference type="Ensembl" id="ENSSDUT00000029364.1">
    <property type="protein sequence ID" value="ENSSDUP00000028870.1"/>
    <property type="gene ID" value="ENSSDUG00000020823.1"/>
</dbReference>
<protein>
    <submittedName>
        <fullName evidence="12">Cell wall integrity and stress response component 4-like</fullName>
    </submittedName>
</protein>
<dbReference type="GO" id="GO:0046872">
    <property type="term" value="F:metal ion binding"/>
    <property type="evidence" value="ECO:0007669"/>
    <property type="project" value="UniProtKB-KW"/>
</dbReference>
<feature type="signal peptide" evidence="10">
    <location>
        <begin position="1"/>
        <end position="26"/>
    </location>
</feature>
<sequence>MKMKSTQLFVPMMMVIMITIVPKTTTITTSWTTTTPRPTTTTPRPTTTTPKPTTTTPRPTTTTRKWTTTTRRWTTTTQWTTGHPAVNLNGKMVTLSYNGGGISFYPPNYSPQPSAWPSTPSYTTTYPFSTTPPSTRGLSMCLRYLSDYMPTSYPPTFIVSPRSSHPLTLRFRTTSYEVSFDRYGYTNLYLSPRIKLLPGVAPDIWTRVCLTIDSMKNVAQMFSGSYMSIRKMLNDRYSWTSEPVIAVSGFDGQVTDVQMWDYPLSYREVTDYMNGGVYRLYRGSVLSWSYINYSLSGNVLLEDVYEIQAKQPVSRRGRGRRPKGENKTRRVFNVGESKSRERQQL</sequence>
<dbReference type="RefSeq" id="XP_022597778.1">
    <property type="nucleotide sequence ID" value="XM_022742057.1"/>
</dbReference>
<dbReference type="GeneTree" id="ENSGT00530000066252"/>
<name>A0A3B4VG93_SERDU</name>
<evidence type="ECO:0000259" key="11">
    <source>
        <dbReference type="SMART" id="SM00159"/>
    </source>
</evidence>
<dbReference type="SUPFAM" id="SSF49899">
    <property type="entry name" value="Concanavalin A-like lectins/glucanases"/>
    <property type="match status" value="1"/>
</dbReference>
<dbReference type="GO" id="GO:0005576">
    <property type="term" value="C:extracellular region"/>
    <property type="evidence" value="ECO:0007669"/>
    <property type="project" value="UniProtKB-SubCell"/>
</dbReference>
<comment type="cofactor">
    <cofactor evidence="1">
        <name>Ca(2+)</name>
        <dbReference type="ChEBI" id="CHEBI:29108"/>
    </cofactor>
</comment>
<evidence type="ECO:0000313" key="12">
    <source>
        <dbReference type="Ensembl" id="ENSSDUP00000028870.1"/>
    </source>
</evidence>
<comment type="subcellular location">
    <subcellularLocation>
        <location evidence="2">Secreted</location>
    </subcellularLocation>
</comment>
<evidence type="ECO:0000256" key="7">
    <source>
        <dbReference type="ARBA" id="ARBA00023157"/>
    </source>
</evidence>
<dbReference type="AlphaFoldDB" id="A0A3B4VG93"/>
<dbReference type="GeneID" id="111219396"/>
<keyword evidence="7" id="KW-1015">Disulfide bond</keyword>
<dbReference type="STRING" id="41447.ENSSDUP00000028870"/>
<feature type="region of interest" description="Disordered" evidence="9">
    <location>
        <begin position="29"/>
        <end position="68"/>
    </location>
</feature>
<organism evidence="12 13">
    <name type="scientific">Seriola dumerili</name>
    <name type="common">Greater amberjack</name>
    <name type="synonym">Caranx dumerili</name>
    <dbReference type="NCBI Taxonomy" id="41447"/>
    <lineage>
        <taxon>Eukaryota</taxon>
        <taxon>Metazoa</taxon>
        <taxon>Chordata</taxon>
        <taxon>Craniata</taxon>
        <taxon>Vertebrata</taxon>
        <taxon>Euteleostomi</taxon>
        <taxon>Actinopterygii</taxon>
        <taxon>Neopterygii</taxon>
        <taxon>Teleostei</taxon>
        <taxon>Neoteleostei</taxon>
        <taxon>Acanthomorphata</taxon>
        <taxon>Carangaria</taxon>
        <taxon>Carangiformes</taxon>
        <taxon>Carangidae</taxon>
        <taxon>Seriola</taxon>
    </lineage>
</organism>
<dbReference type="SMART" id="SM00159">
    <property type="entry name" value="PTX"/>
    <property type="match status" value="1"/>
</dbReference>
<dbReference type="InterPro" id="IPR001759">
    <property type="entry name" value="PTX_dom"/>
</dbReference>
<feature type="chain" id="PRO_5017226247" evidence="10">
    <location>
        <begin position="27"/>
        <end position="345"/>
    </location>
</feature>
<dbReference type="OMA" id="TTAWTPK"/>
<evidence type="ECO:0000256" key="8">
    <source>
        <dbReference type="ARBA" id="ARBA00038102"/>
    </source>
</evidence>
<keyword evidence="5 10" id="KW-0732">Signal</keyword>
<feature type="region of interest" description="Disordered" evidence="9">
    <location>
        <begin position="312"/>
        <end position="345"/>
    </location>
</feature>
<evidence type="ECO:0000256" key="2">
    <source>
        <dbReference type="ARBA" id="ARBA00004613"/>
    </source>
</evidence>
<evidence type="ECO:0000256" key="4">
    <source>
        <dbReference type="ARBA" id="ARBA00022723"/>
    </source>
</evidence>
<comment type="similarity">
    <text evidence="8">Belongs to the pentraxin family.</text>
</comment>
<proteinExistence type="inferred from homology"/>
<feature type="domain" description="Pentraxin (PTX)" evidence="11">
    <location>
        <begin position="109"/>
        <end position="307"/>
    </location>
</feature>